<gene>
    <name evidence="1" type="ORF">DB32_006520</name>
</gene>
<dbReference type="KEGG" id="samy:DB32_006520"/>
<reference evidence="1 2" key="1">
    <citation type="submission" date="2015-03" db="EMBL/GenBank/DDBJ databases">
        <title>Genome assembly of Sandaracinus amylolyticus DSM 53668.</title>
        <authorList>
            <person name="Sharma G."/>
            <person name="Subramanian S."/>
        </authorList>
    </citation>
    <scope>NUCLEOTIDE SEQUENCE [LARGE SCALE GENOMIC DNA]</scope>
    <source>
        <strain evidence="1 2">DSM 53668</strain>
    </source>
</reference>
<proteinExistence type="predicted"/>
<dbReference type="AlphaFoldDB" id="A0A0F6W7N7"/>
<dbReference type="STRING" id="927083.DB32_006520"/>
<dbReference type="Proteomes" id="UP000034883">
    <property type="component" value="Chromosome"/>
</dbReference>
<protein>
    <submittedName>
        <fullName evidence="1">Uncharacterized protein</fullName>
    </submittedName>
</protein>
<accession>A0A0F6W7N7</accession>
<keyword evidence="2" id="KW-1185">Reference proteome</keyword>
<organism evidence="1 2">
    <name type="scientific">Sandaracinus amylolyticus</name>
    <dbReference type="NCBI Taxonomy" id="927083"/>
    <lineage>
        <taxon>Bacteria</taxon>
        <taxon>Pseudomonadati</taxon>
        <taxon>Myxococcota</taxon>
        <taxon>Polyangia</taxon>
        <taxon>Polyangiales</taxon>
        <taxon>Sandaracinaceae</taxon>
        <taxon>Sandaracinus</taxon>
    </lineage>
</organism>
<evidence type="ECO:0000313" key="1">
    <source>
        <dbReference type="EMBL" id="AKF09371.1"/>
    </source>
</evidence>
<dbReference type="EMBL" id="CP011125">
    <property type="protein sequence ID" value="AKF09371.1"/>
    <property type="molecule type" value="Genomic_DNA"/>
</dbReference>
<sequence length="157" mass="16559">MLSDTVVAPLVSAAVQNGDLTAVRRLGRHMGEEVARALEGEAREAPPELVLGHAATIVSLFGWGRLRLERWGDALCARLDQLPQLDADHLAIAALLGGLFSALARHEVACVPVSSDGRFLLVDPQIAELVWNWSRAGDDVPAIVGRLAVGADAEAAG</sequence>
<name>A0A0F6W7N7_9BACT</name>
<evidence type="ECO:0000313" key="2">
    <source>
        <dbReference type="Proteomes" id="UP000034883"/>
    </source>
</evidence>